<dbReference type="Proteomes" id="UP000016935">
    <property type="component" value="Unassembled WGS sequence"/>
</dbReference>
<reference evidence="2 3" key="1">
    <citation type="journal article" date="2012" name="PLoS Pathog.">
        <title>Diverse lifestyles and strategies of plant pathogenesis encoded in the genomes of eighteen Dothideomycetes fungi.</title>
        <authorList>
            <person name="Ohm R.A."/>
            <person name="Feau N."/>
            <person name="Henrissat B."/>
            <person name="Schoch C.L."/>
            <person name="Horwitz B.A."/>
            <person name="Barry K.W."/>
            <person name="Condon B.J."/>
            <person name="Copeland A.C."/>
            <person name="Dhillon B."/>
            <person name="Glaser F."/>
            <person name="Hesse C.N."/>
            <person name="Kosti I."/>
            <person name="LaButti K."/>
            <person name="Lindquist E.A."/>
            <person name="Lucas S."/>
            <person name="Salamov A.A."/>
            <person name="Bradshaw R.E."/>
            <person name="Ciuffetti L."/>
            <person name="Hamelin R.C."/>
            <person name="Kema G.H.J."/>
            <person name="Lawrence C."/>
            <person name="Scott J.A."/>
            <person name="Spatafora J.W."/>
            <person name="Turgeon B.G."/>
            <person name="de Wit P.J.G.M."/>
            <person name="Zhong S."/>
            <person name="Goodwin S.B."/>
            <person name="Grigoriev I.V."/>
        </authorList>
    </citation>
    <scope>NUCLEOTIDE SEQUENCE [LARGE SCALE GENOMIC DNA]</scope>
    <source>
        <strain evidence="3">28A</strain>
    </source>
</reference>
<dbReference type="AlphaFoldDB" id="R0KD43"/>
<reference evidence="2 3" key="2">
    <citation type="journal article" date="2013" name="PLoS Genet.">
        <title>Comparative genome structure, secondary metabolite, and effector coding capacity across Cochliobolus pathogens.</title>
        <authorList>
            <person name="Condon B.J."/>
            <person name="Leng Y."/>
            <person name="Wu D."/>
            <person name="Bushley K.E."/>
            <person name="Ohm R.A."/>
            <person name="Otillar R."/>
            <person name="Martin J."/>
            <person name="Schackwitz W."/>
            <person name="Grimwood J."/>
            <person name="MohdZainudin N."/>
            <person name="Xue C."/>
            <person name="Wang R."/>
            <person name="Manning V.A."/>
            <person name="Dhillon B."/>
            <person name="Tu Z.J."/>
            <person name="Steffenson B.J."/>
            <person name="Salamov A."/>
            <person name="Sun H."/>
            <person name="Lowry S."/>
            <person name="LaButti K."/>
            <person name="Han J."/>
            <person name="Copeland A."/>
            <person name="Lindquist E."/>
            <person name="Barry K."/>
            <person name="Schmutz J."/>
            <person name="Baker S.E."/>
            <person name="Ciuffetti L.M."/>
            <person name="Grigoriev I.V."/>
            <person name="Zhong S."/>
            <person name="Turgeon B.G."/>
        </authorList>
    </citation>
    <scope>NUCLEOTIDE SEQUENCE [LARGE SCALE GENOMIC DNA]</scope>
    <source>
        <strain evidence="3">28A</strain>
    </source>
</reference>
<accession>R0KD43</accession>
<protein>
    <submittedName>
        <fullName evidence="2">Uncharacterized protein</fullName>
    </submittedName>
</protein>
<organism evidence="2 3">
    <name type="scientific">Exserohilum turcicum (strain 28A)</name>
    <name type="common">Northern leaf blight fungus</name>
    <name type="synonym">Setosphaeria turcica</name>
    <dbReference type="NCBI Taxonomy" id="671987"/>
    <lineage>
        <taxon>Eukaryota</taxon>
        <taxon>Fungi</taxon>
        <taxon>Dikarya</taxon>
        <taxon>Ascomycota</taxon>
        <taxon>Pezizomycotina</taxon>
        <taxon>Dothideomycetes</taxon>
        <taxon>Pleosporomycetidae</taxon>
        <taxon>Pleosporales</taxon>
        <taxon>Pleosporineae</taxon>
        <taxon>Pleosporaceae</taxon>
        <taxon>Exserohilum</taxon>
    </lineage>
</organism>
<feature type="coiled-coil region" evidence="1">
    <location>
        <begin position="198"/>
        <end position="232"/>
    </location>
</feature>
<keyword evidence="1" id="KW-0175">Coiled coil</keyword>
<feature type="coiled-coil region" evidence="1">
    <location>
        <begin position="52"/>
        <end position="86"/>
    </location>
</feature>
<dbReference type="HOGENOM" id="CLU_742204_0_0_1"/>
<dbReference type="EMBL" id="KB908482">
    <property type="protein sequence ID" value="EOA90833.1"/>
    <property type="molecule type" value="Genomic_DNA"/>
</dbReference>
<sequence length="373" mass="42554">MSQPQQYPTPSVQTQEGITETQHQRCCVQAALGMCNLYYHGQAQLQSIYRNLQMSQNEVGNMRRQMAIAEQELQRERDSNELLNQGFMELQECHSKLLDDHKSCEGLNMDLHQSAEKSKEFADEVSQRAEGLVNSYRAKLAGNEVGELQNGQTISGMILESAKNALLIKAISSQHPEDEHFAKLKYVMDQNVDFQQRNLELSKMNETLSQQVRNNEDEIASLNKALKLAVEDGQRRKPRRGKICYGGQTIAIEMEPQCMQKSKQSRDAVQYIDFLNRRNGELRLELTFYRECYRHTEKFKQKITNISQDLLHACIIGLLDEMAFGEILGLSQAFVDAVDQLRDDQGEAFDAFVAPYKALNSSKNTTVSKDGWI</sequence>
<proteinExistence type="predicted"/>
<keyword evidence="3" id="KW-1185">Reference proteome</keyword>
<dbReference type="RefSeq" id="XP_008021223.1">
    <property type="nucleotide sequence ID" value="XM_008023032.1"/>
</dbReference>
<dbReference type="OrthoDB" id="3776557at2759"/>
<name>R0KD43_EXST2</name>
<evidence type="ECO:0000256" key="1">
    <source>
        <dbReference type="SAM" id="Coils"/>
    </source>
</evidence>
<evidence type="ECO:0000313" key="3">
    <source>
        <dbReference type="Proteomes" id="UP000016935"/>
    </source>
</evidence>
<evidence type="ECO:0000313" key="2">
    <source>
        <dbReference type="EMBL" id="EOA90833.1"/>
    </source>
</evidence>
<gene>
    <name evidence="2" type="ORF">SETTUDRAFT_24950</name>
</gene>
<dbReference type="GeneID" id="19402861"/>